<dbReference type="PANTHER" id="PTHR14360:SF12">
    <property type="entry name" value="MOZ PROTEIN REPRESENTS A CHROMATIN-ASSOCIATED ACETYLTRANSFERASE"/>
    <property type="match status" value="1"/>
</dbReference>
<feature type="region of interest" description="Disordered" evidence="8">
    <location>
        <begin position="22"/>
        <end position="41"/>
    </location>
</feature>
<evidence type="ECO:0000313" key="10">
    <source>
        <dbReference type="EMBL" id="KAK3217243.1"/>
    </source>
</evidence>
<evidence type="ECO:0000256" key="7">
    <source>
        <dbReference type="ARBA" id="ARBA00023136"/>
    </source>
</evidence>
<keyword evidence="7 9" id="KW-0472">Membrane</keyword>
<reference evidence="10 11" key="1">
    <citation type="submission" date="2021-02" db="EMBL/GenBank/DDBJ databases">
        <title>Genome assembly of Pseudopithomyces chartarum.</title>
        <authorList>
            <person name="Jauregui R."/>
            <person name="Singh J."/>
            <person name="Voisey C."/>
        </authorList>
    </citation>
    <scope>NUCLEOTIDE SEQUENCE [LARGE SCALE GENOMIC DNA]</scope>
    <source>
        <strain evidence="10 11">AGR01</strain>
    </source>
</reference>
<dbReference type="Gene3D" id="1.20.5.340">
    <property type="match status" value="1"/>
</dbReference>
<comment type="subcellular location">
    <subcellularLocation>
        <location evidence="2">Membrane</location>
    </subcellularLocation>
    <subcellularLocation>
        <location evidence="1">Mitochondrion</location>
    </subcellularLocation>
</comment>
<organism evidence="10 11">
    <name type="scientific">Pseudopithomyces chartarum</name>
    <dbReference type="NCBI Taxonomy" id="1892770"/>
    <lineage>
        <taxon>Eukaryota</taxon>
        <taxon>Fungi</taxon>
        <taxon>Dikarya</taxon>
        <taxon>Ascomycota</taxon>
        <taxon>Pezizomycotina</taxon>
        <taxon>Dothideomycetes</taxon>
        <taxon>Pleosporomycetidae</taxon>
        <taxon>Pleosporales</taxon>
        <taxon>Massarineae</taxon>
        <taxon>Didymosphaeriaceae</taxon>
        <taxon>Pseudopithomyces</taxon>
    </lineage>
</organism>
<evidence type="ECO:0000256" key="8">
    <source>
        <dbReference type="SAM" id="MobiDB-lite"/>
    </source>
</evidence>
<evidence type="ECO:0000256" key="5">
    <source>
        <dbReference type="ARBA" id="ARBA00023054"/>
    </source>
</evidence>
<dbReference type="GO" id="GO:0016020">
    <property type="term" value="C:membrane"/>
    <property type="evidence" value="ECO:0007669"/>
    <property type="project" value="UniProtKB-SubCell"/>
</dbReference>
<feature type="compositionally biased region" description="Acidic residues" evidence="8">
    <location>
        <begin position="82"/>
        <end position="91"/>
    </location>
</feature>
<dbReference type="GO" id="GO:0005739">
    <property type="term" value="C:mitochondrion"/>
    <property type="evidence" value="ECO:0007669"/>
    <property type="project" value="UniProtKB-SubCell"/>
</dbReference>
<feature type="region of interest" description="Disordered" evidence="8">
    <location>
        <begin position="341"/>
        <end position="387"/>
    </location>
</feature>
<name>A0AAN6M7I1_9PLEO</name>
<evidence type="ECO:0000256" key="4">
    <source>
        <dbReference type="ARBA" id="ARBA00022989"/>
    </source>
</evidence>
<keyword evidence="5" id="KW-0175">Coiled coil</keyword>
<gene>
    <name evidence="10" type="ORF">GRF29_1g2394549</name>
</gene>
<dbReference type="PANTHER" id="PTHR14360">
    <property type="entry name" value="PROTEIN FMP32, MITOCHONDRIAL"/>
    <property type="match status" value="1"/>
</dbReference>
<dbReference type="Pfam" id="PF07798">
    <property type="entry name" value="CCDC90-like"/>
    <property type="match status" value="1"/>
</dbReference>
<keyword evidence="6" id="KW-0496">Mitochondrion</keyword>
<proteinExistence type="predicted"/>
<dbReference type="AlphaFoldDB" id="A0AAN6M7I1"/>
<comment type="caution">
    <text evidence="10">The sequence shown here is derived from an EMBL/GenBank/DDBJ whole genome shotgun (WGS) entry which is preliminary data.</text>
</comment>
<feature type="region of interest" description="Disordered" evidence="8">
    <location>
        <begin position="48"/>
        <end position="128"/>
    </location>
</feature>
<dbReference type="Proteomes" id="UP001280581">
    <property type="component" value="Unassembled WGS sequence"/>
</dbReference>
<sequence>MAATPRLPFLWPMLFKPLKAPCTRPPSLSRRTPARRFATTRRACEESIAQRYGKAQEPAPHLRDQELATEADDLVGRRPEPAEEDEEEEEIPASTILPTPAKRIEAEPPEQPTSALPPDPPKAPDAKPMETILHMPSPQEQAERRPPHLKTPPYVHHFDTYSLVKDLTESGFSQAQSVTVMKAVRDILTDNMELARDGLVSKSNIENETYLFRAACSELRTEVDNTRKAEVERMRSERNQLQHEVDILSQRMGQETTHLKDELKGLFDDRKMAVRNEQRHMESQIQRLGYKITVELNSDARSEVEGLRWILTRRAAIAIGISAFILFTLLRYMSYANHRSQEQKKKEEKESSPDAQDSSPATGKPTLGRDEPLGGELLTTEGGVSLA</sequence>
<evidence type="ECO:0000256" key="9">
    <source>
        <dbReference type="SAM" id="Phobius"/>
    </source>
</evidence>
<evidence type="ECO:0000256" key="6">
    <source>
        <dbReference type="ARBA" id="ARBA00023128"/>
    </source>
</evidence>
<keyword evidence="4 9" id="KW-1133">Transmembrane helix</keyword>
<evidence type="ECO:0000256" key="1">
    <source>
        <dbReference type="ARBA" id="ARBA00004173"/>
    </source>
</evidence>
<feature type="compositionally biased region" description="Low complexity" evidence="8">
    <location>
        <begin position="374"/>
        <end position="387"/>
    </location>
</feature>
<evidence type="ECO:0000256" key="2">
    <source>
        <dbReference type="ARBA" id="ARBA00004370"/>
    </source>
</evidence>
<feature type="compositionally biased region" description="Basic and acidic residues" evidence="8">
    <location>
        <begin position="341"/>
        <end position="352"/>
    </location>
</feature>
<evidence type="ECO:0008006" key="12">
    <source>
        <dbReference type="Google" id="ProtNLM"/>
    </source>
</evidence>
<keyword evidence="3 9" id="KW-0812">Transmembrane</keyword>
<evidence type="ECO:0000313" key="11">
    <source>
        <dbReference type="Proteomes" id="UP001280581"/>
    </source>
</evidence>
<feature type="transmembrane region" description="Helical" evidence="9">
    <location>
        <begin position="315"/>
        <end position="334"/>
    </location>
</feature>
<keyword evidence="11" id="KW-1185">Reference proteome</keyword>
<feature type="compositionally biased region" description="Pro residues" evidence="8">
    <location>
        <begin position="109"/>
        <end position="121"/>
    </location>
</feature>
<accession>A0AAN6M7I1</accession>
<dbReference type="InterPro" id="IPR024461">
    <property type="entry name" value="CCDC90-like"/>
</dbReference>
<protein>
    <recommendedName>
        <fullName evidence="12">MOZ protein represents a chromatin-associated acetyltransferase</fullName>
    </recommendedName>
</protein>
<evidence type="ECO:0000256" key="3">
    <source>
        <dbReference type="ARBA" id="ARBA00022692"/>
    </source>
</evidence>
<dbReference type="EMBL" id="WVTA01000001">
    <property type="protein sequence ID" value="KAK3217243.1"/>
    <property type="molecule type" value="Genomic_DNA"/>
</dbReference>